<keyword evidence="3" id="KW-0808">Transferase</keyword>
<dbReference type="PANTHER" id="PTHR23028:SF134">
    <property type="entry name" value="PUTATIVE (AFU_ORTHOLOGUE AFUA_4G08520)-RELATED"/>
    <property type="match status" value="1"/>
</dbReference>
<feature type="transmembrane region" description="Helical" evidence="1">
    <location>
        <begin position="315"/>
        <end position="335"/>
    </location>
</feature>
<sequence>MQSKLHFVGLDGLRGFAALTILMHHLLAVTPYRNWPEHAYLAVDFFFMLSGFVIAFAYDDRLQARMSLGRFLAVRAARLYPLILLGSALGLGWLVVRYLTIGDISALQLSAVIPFALLLLPVPRPGVAAFPVNGPLWSLFFELIANVMYAAGLYRLGRRGLLAVTITSFALYAAAAWINQTVIFGIAFSDTFPFAVPKALAPFLIGVLIYRYGLFTTTTSNRAALTSTVLLLVVLWAPVPRTGPIGVLYDIMVDVTIFPLIVMIGSCAPSGTAMIRAWALVGALSYPLYVLHQPLLNLLDHMAFPDSPDPTAMGLWAAGVAAATLTLAWIGLRYYDEPVRAWIARKWLGRGSPAPAFRAQARTEEMPAV</sequence>
<feature type="transmembrane region" description="Helical" evidence="1">
    <location>
        <begin position="245"/>
        <end position="265"/>
    </location>
</feature>
<keyword evidence="1" id="KW-0472">Membrane</keyword>
<dbReference type="Pfam" id="PF01757">
    <property type="entry name" value="Acyl_transf_3"/>
    <property type="match status" value="1"/>
</dbReference>
<feature type="transmembrane region" description="Helical" evidence="1">
    <location>
        <begin position="222"/>
        <end position="239"/>
    </location>
</feature>
<dbReference type="Proteomes" id="UP001220395">
    <property type="component" value="Chromosome"/>
</dbReference>
<accession>A0ABY7TJX9</accession>
<feature type="transmembrane region" description="Helical" evidence="1">
    <location>
        <begin position="161"/>
        <end position="186"/>
    </location>
</feature>
<reference evidence="3 4" key="1">
    <citation type="submission" date="2023-02" db="EMBL/GenBank/DDBJ databases">
        <title>Genome sequence of Sphingomonas naphthae.</title>
        <authorList>
            <person name="Kim S."/>
            <person name="Heo J."/>
            <person name="Kwon S.-W."/>
        </authorList>
    </citation>
    <scope>NUCLEOTIDE SEQUENCE [LARGE SCALE GENOMIC DNA]</scope>
    <source>
        <strain evidence="3 4">KACC 18716</strain>
    </source>
</reference>
<gene>
    <name evidence="3" type="ORF">PQ455_16710</name>
</gene>
<feature type="transmembrane region" description="Helical" evidence="1">
    <location>
        <begin position="192"/>
        <end position="210"/>
    </location>
</feature>
<dbReference type="InterPro" id="IPR002656">
    <property type="entry name" value="Acyl_transf_3_dom"/>
</dbReference>
<evidence type="ECO:0000256" key="1">
    <source>
        <dbReference type="SAM" id="Phobius"/>
    </source>
</evidence>
<feature type="transmembrane region" description="Helical" evidence="1">
    <location>
        <begin position="135"/>
        <end position="154"/>
    </location>
</feature>
<organism evidence="3 4">
    <name type="scientific">Sphingomonas naphthae</name>
    <dbReference type="NCBI Taxonomy" id="1813468"/>
    <lineage>
        <taxon>Bacteria</taxon>
        <taxon>Pseudomonadati</taxon>
        <taxon>Pseudomonadota</taxon>
        <taxon>Alphaproteobacteria</taxon>
        <taxon>Sphingomonadales</taxon>
        <taxon>Sphingomonadaceae</taxon>
        <taxon>Sphingomonas</taxon>
    </lineage>
</organism>
<keyword evidence="3" id="KW-0012">Acyltransferase</keyword>
<name>A0ABY7TJX9_9SPHN</name>
<evidence type="ECO:0000313" key="4">
    <source>
        <dbReference type="Proteomes" id="UP001220395"/>
    </source>
</evidence>
<feature type="domain" description="Acyltransferase 3" evidence="2">
    <location>
        <begin position="8"/>
        <end position="330"/>
    </location>
</feature>
<proteinExistence type="predicted"/>
<dbReference type="EMBL" id="CP117411">
    <property type="protein sequence ID" value="WCT73238.1"/>
    <property type="molecule type" value="Genomic_DNA"/>
</dbReference>
<evidence type="ECO:0000313" key="3">
    <source>
        <dbReference type="EMBL" id="WCT73238.1"/>
    </source>
</evidence>
<keyword evidence="4" id="KW-1185">Reference proteome</keyword>
<feature type="transmembrane region" description="Helical" evidence="1">
    <location>
        <begin position="277"/>
        <end position="295"/>
    </location>
</feature>
<feature type="transmembrane region" description="Helical" evidence="1">
    <location>
        <begin position="39"/>
        <end position="58"/>
    </location>
</feature>
<feature type="transmembrane region" description="Helical" evidence="1">
    <location>
        <begin position="78"/>
        <end position="99"/>
    </location>
</feature>
<protein>
    <submittedName>
        <fullName evidence="3">Acyltransferase</fullName>
    </submittedName>
</protein>
<keyword evidence="1" id="KW-1133">Transmembrane helix</keyword>
<evidence type="ECO:0000259" key="2">
    <source>
        <dbReference type="Pfam" id="PF01757"/>
    </source>
</evidence>
<dbReference type="GO" id="GO:0016746">
    <property type="term" value="F:acyltransferase activity"/>
    <property type="evidence" value="ECO:0007669"/>
    <property type="project" value="UniProtKB-KW"/>
</dbReference>
<dbReference type="RefSeq" id="WP_273687308.1">
    <property type="nucleotide sequence ID" value="NZ_CP117411.1"/>
</dbReference>
<keyword evidence="1" id="KW-0812">Transmembrane</keyword>
<dbReference type="InterPro" id="IPR050879">
    <property type="entry name" value="Acyltransferase_3"/>
</dbReference>
<feature type="transmembrane region" description="Helical" evidence="1">
    <location>
        <begin position="12"/>
        <end position="32"/>
    </location>
</feature>
<dbReference type="PANTHER" id="PTHR23028">
    <property type="entry name" value="ACETYLTRANSFERASE"/>
    <property type="match status" value="1"/>
</dbReference>